<dbReference type="Gene3D" id="1.10.287.70">
    <property type="match status" value="1"/>
</dbReference>
<comment type="subcellular location">
    <subcellularLocation>
        <location evidence="1">Membrane</location>
        <topology evidence="1">Multi-pass membrane protein</topology>
    </subcellularLocation>
</comment>
<dbReference type="AlphaFoldDB" id="A0A923L2U9"/>
<proteinExistence type="predicted"/>
<dbReference type="InterPro" id="IPR005821">
    <property type="entry name" value="Ion_trans_dom"/>
</dbReference>
<keyword evidence="14" id="KW-1185">Reference proteome</keyword>
<evidence type="ECO:0000256" key="7">
    <source>
        <dbReference type="ARBA" id="ARBA00023065"/>
    </source>
</evidence>
<evidence type="ECO:0000256" key="1">
    <source>
        <dbReference type="ARBA" id="ARBA00004141"/>
    </source>
</evidence>
<dbReference type="Gene3D" id="1.20.120.350">
    <property type="entry name" value="Voltage-gated potassium channels. Chain C"/>
    <property type="match status" value="1"/>
</dbReference>
<dbReference type="InterPro" id="IPR050599">
    <property type="entry name" value="VDCC_alpha-1_subunit"/>
</dbReference>
<accession>A0A923L2U9</accession>
<dbReference type="Proteomes" id="UP000637359">
    <property type="component" value="Unassembled WGS sequence"/>
</dbReference>
<keyword evidence="10" id="KW-0407">Ion channel</keyword>
<dbReference type="SUPFAM" id="SSF81324">
    <property type="entry name" value="Voltage-gated potassium channels"/>
    <property type="match status" value="1"/>
</dbReference>
<evidence type="ECO:0000256" key="4">
    <source>
        <dbReference type="ARBA" id="ARBA00022837"/>
    </source>
</evidence>
<evidence type="ECO:0000256" key="3">
    <source>
        <dbReference type="ARBA" id="ARBA00022692"/>
    </source>
</evidence>
<dbReference type="RefSeq" id="WP_186868158.1">
    <property type="nucleotide sequence ID" value="NZ_JACOOL010000001.1"/>
</dbReference>
<feature type="transmembrane region" description="Helical" evidence="11">
    <location>
        <begin position="201"/>
        <end position="224"/>
    </location>
</feature>
<dbReference type="EMBL" id="JACOOL010000001">
    <property type="protein sequence ID" value="MBC5635454.1"/>
    <property type="molecule type" value="Genomic_DNA"/>
</dbReference>
<feature type="transmembrane region" description="Helical" evidence="11">
    <location>
        <begin position="81"/>
        <end position="107"/>
    </location>
</feature>
<dbReference type="InterPro" id="IPR027359">
    <property type="entry name" value="Volt_channel_dom_sf"/>
</dbReference>
<feature type="transmembrane region" description="Helical" evidence="11">
    <location>
        <begin position="47"/>
        <end position="69"/>
    </location>
</feature>
<evidence type="ECO:0000256" key="2">
    <source>
        <dbReference type="ARBA" id="ARBA00022448"/>
    </source>
</evidence>
<evidence type="ECO:0000256" key="11">
    <source>
        <dbReference type="SAM" id="Phobius"/>
    </source>
</evidence>
<evidence type="ECO:0000256" key="9">
    <source>
        <dbReference type="ARBA" id="ARBA00023180"/>
    </source>
</evidence>
<evidence type="ECO:0000256" key="6">
    <source>
        <dbReference type="ARBA" id="ARBA00022989"/>
    </source>
</evidence>
<feature type="transmembrane region" description="Helical" evidence="11">
    <location>
        <begin position="128"/>
        <end position="150"/>
    </location>
</feature>
<keyword evidence="7" id="KW-0406">Ion transport</keyword>
<feature type="transmembrane region" description="Helical" evidence="11">
    <location>
        <begin position="20"/>
        <end position="40"/>
    </location>
</feature>
<evidence type="ECO:0000313" key="13">
    <source>
        <dbReference type="EMBL" id="MBC5635454.1"/>
    </source>
</evidence>
<sequence length="261" mass="29607">MNPLRKACARISEHPVFTNTIIVLIMINAILVGLETYAGIASKYHDWIYLGDKLLLWIFTIEIIIRLIGRKSIKGFLKDPWNIFDFVIVTLGHVLVGSHYVTVLRIIRVLRVLRAVSVIPSLRKMVNALILTIPSMGTIVLLLSIFFYIYGVIGTMLFNEIAPEYFGTLHDSLLSLFQVITLESWASGVMRPILAEDPSSWWYFVTFIMIGSFVIVNLFIGVIVNNVEEANREESPSPTDIKLAEVQKELAEIKELLNKKN</sequence>
<keyword evidence="8 11" id="KW-0472">Membrane</keyword>
<dbReference type="GO" id="GO:0098703">
    <property type="term" value="P:calcium ion import across plasma membrane"/>
    <property type="evidence" value="ECO:0007669"/>
    <property type="project" value="TreeGrafter"/>
</dbReference>
<keyword evidence="9" id="KW-0325">Glycoprotein</keyword>
<dbReference type="GO" id="GO:0008331">
    <property type="term" value="F:high voltage-gated calcium channel activity"/>
    <property type="evidence" value="ECO:0007669"/>
    <property type="project" value="TreeGrafter"/>
</dbReference>
<dbReference type="Pfam" id="PF00520">
    <property type="entry name" value="Ion_trans"/>
    <property type="match status" value="1"/>
</dbReference>
<organism evidence="13 14">
    <name type="scientific">Ornithinibacillus hominis</name>
    <dbReference type="NCBI Taxonomy" id="2763055"/>
    <lineage>
        <taxon>Bacteria</taxon>
        <taxon>Bacillati</taxon>
        <taxon>Bacillota</taxon>
        <taxon>Bacilli</taxon>
        <taxon>Bacillales</taxon>
        <taxon>Bacillaceae</taxon>
        <taxon>Ornithinibacillus</taxon>
    </lineage>
</organism>
<evidence type="ECO:0000313" key="14">
    <source>
        <dbReference type="Proteomes" id="UP000637359"/>
    </source>
</evidence>
<protein>
    <submittedName>
        <fullName evidence="13">Ion transporter</fullName>
    </submittedName>
</protein>
<evidence type="ECO:0000256" key="5">
    <source>
        <dbReference type="ARBA" id="ARBA00022882"/>
    </source>
</evidence>
<keyword evidence="4" id="KW-0106">Calcium</keyword>
<evidence type="ECO:0000259" key="12">
    <source>
        <dbReference type="Pfam" id="PF00520"/>
    </source>
</evidence>
<keyword evidence="6 11" id="KW-1133">Transmembrane helix</keyword>
<evidence type="ECO:0000256" key="10">
    <source>
        <dbReference type="ARBA" id="ARBA00023303"/>
    </source>
</evidence>
<feature type="domain" description="Ion transport" evidence="12">
    <location>
        <begin position="14"/>
        <end position="234"/>
    </location>
</feature>
<dbReference type="PANTHER" id="PTHR45628:SF7">
    <property type="entry name" value="VOLTAGE-DEPENDENT CALCIUM CHANNEL TYPE A SUBUNIT ALPHA-1"/>
    <property type="match status" value="1"/>
</dbReference>
<reference evidence="13" key="1">
    <citation type="submission" date="2020-08" db="EMBL/GenBank/DDBJ databases">
        <title>Genome public.</title>
        <authorList>
            <person name="Liu C."/>
            <person name="Sun Q."/>
        </authorList>
    </citation>
    <scope>NUCLEOTIDE SEQUENCE</scope>
    <source>
        <strain evidence="13">BX22</strain>
    </source>
</reference>
<evidence type="ECO:0000256" key="8">
    <source>
        <dbReference type="ARBA" id="ARBA00023136"/>
    </source>
</evidence>
<gene>
    <name evidence="13" type="ORF">H8S33_01325</name>
</gene>
<name>A0A923L2U9_9BACI</name>
<keyword evidence="3 11" id="KW-0812">Transmembrane</keyword>
<keyword evidence="5" id="KW-0851">Voltage-gated channel</keyword>
<dbReference type="PANTHER" id="PTHR45628">
    <property type="entry name" value="VOLTAGE-DEPENDENT CALCIUM CHANNEL TYPE A SUBUNIT ALPHA-1"/>
    <property type="match status" value="1"/>
</dbReference>
<keyword evidence="2" id="KW-0813">Transport</keyword>
<dbReference type="GO" id="GO:0005891">
    <property type="term" value="C:voltage-gated calcium channel complex"/>
    <property type="evidence" value="ECO:0007669"/>
    <property type="project" value="TreeGrafter"/>
</dbReference>
<comment type="caution">
    <text evidence="13">The sequence shown here is derived from an EMBL/GenBank/DDBJ whole genome shotgun (WGS) entry which is preliminary data.</text>
</comment>